<dbReference type="AlphaFoldDB" id="A0A4P6KYE6"/>
<dbReference type="InterPro" id="IPR023485">
    <property type="entry name" value="Ptyr_pPase"/>
</dbReference>
<feature type="active site" description="Nucleophile" evidence="5">
    <location>
        <position position="52"/>
    </location>
</feature>
<evidence type="ECO:0000256" key="2">
    <source>
        <dbReference type="ARBA" id="ARBA00013064"/>
    </source>
</evidence>
<dbReference type="GO" id="GO:0004725">
    <property type="term" value="F:protein tyrosine phosphatase activity"/>
    <property type="evidence" value="ECO:0007669"/>
    <property type="project" value="UniProtKB-EC"/>
</dbReference>
<dbReference type="OrthoDB" id="9784339at2"/>
<proteinExistence type="inferred from homology"/>
<dbReference type="KEGG" id="plue:EWM63_12035"/>
<evidence type="ECO:0000256" key="1">
    <source>
        <dbReference type="ARBA" id="ARBA00011063"/>
    </source>
</evidence>
<evidence type="ECO:0000313" key="8">
    <source>
        <dbReference type="Proteomes" id="UP000290637"/>
    </source>
</evidence>
<gene>
    <name evidence="7" type="ORF">EWM63_12035</name>
</gene>
<dbReference type="SMART" id="SM00226">
    <property type="entry name" value="LMWPc"/>
    <property type="match status" value="1"/>
</dbReference>
<dbReference type="Gene3D" id="3.40.50.2300">
    <property type="match status" value="1"/>
</dbReference>
<feature type="active site" evidence="5">
    <location>
        <position position="58"/>
    </location>
</feature>
<dbReference type="PANTHER" id="PTHR11717">
    <property type="entry name" value="LOW MOLECULAR WEIGHT PROTEIN TYROSINE PHOSPHATASE"/>
    <property type="match status" value="1"/>
</dbReference>
<evidence type="ECO:0000313" key="7">
    <source>
        <dbReference type="EMBL" id="QBE63612.1"/>
    </source>
</evidence>
<dbReference type="EC" id="3.1.3.48" evidence="2"/>
<evidence type="ECO:0000259" key="6">
    <source>
        <dbReference type="SMART" id="SM00226"/>
    </source>
</evidence>
<evidence type="ECO:0000256" key="5">
    <source>
        <dbReference type="PIRSR" id="PIRSR617867-1"/>
    </source>
</evidence>
<sequence length="200" mass="22273">MIAFARDRLNARFGTWRGLVRLLLAHAERATGRLRRFELHEPQAVRRVVFVCQGNICRSAYAEQVARAAGLHTASLGLSTTTGAASPEPALAAAVRKQMPMDAHRACDWEDFGLQPGDLLLAMEVRQVHELTRRLGGRTDVQVALLGNWCKPPTPHLHDPFTLSDAYFDSCFTRVRQAVERLVDDVPNARAVPAQKRGQR</sequence>
<dbReference type="InterPro" id="IPR036196">
    <property type="entry name" value="Ptyr_pPase_sf"/>
</dbReference>
<dbReference type="EMBL" id="CP035913">
    <property type="protein sequence ID" value="QBE63612.1"/>
    <property type="molecule type" value="Genomic_DNA"/>
</dbReference>
<name>A0A4P6KYE6_9BURK</name>
<keyword evidence="3" id="KW-0378">Hydrolase</keyword>
<dbReference type="Pfam" id="PF01451">
    <property type="entry name" value="LMWPc"/>
    <property type="match status" value="1"/>
</dbReference>
<feature type="domain" description="Phosphotyrosine protein phosphatase I" evidence="6">
    <location>
        <begin position="46"/>
        <end position="185"/>
    </location>
</feature>
<dbReference type="InterPro" id="IPR017867">
    <property type="entry name" value="Tyr_phospatase_low_mol_wt"/>
</dbReference>
<protein>
    <recommendedName>
        <fullName evidence="2">protein-tyrosine-phosphatase</fullName>
        <ecNumber evidence="2">3.1.3.48</ecNumber>
    </recommendedName>
</protein>
<dbReference type="SUPFAM" id="SSF52788">
    <property type="entry name" value="Phosphotyrosine protein phosphatases I"/>
    <property type="match status" value="1"/>
</dbReference>
<organism evidence="7 8">
    <name type="scientific">Pseudoduganella lutea</name>
    <dbReference type="NCBI Taxonomy" id="321985"/>
    <lineage>
        <taxon>Bacteria</taxon>
        <taxon>Pseudomonadati</taxon>
        <taxon>Pseudomonadota</taxon>
        <taxon>Betaproteobacteria</taxon>
        <taxon>Burkholderiales</taxon>
        <taxon>Oxalobacteraceae</taxon>
        <taxon>Telluria group</taxon>
        <taxon>Pseudoduganella</taxon>
    </lineage>
</organism>
<feature type="active site" description="Proton donor" evidence="5">
    <location>
        <position position="159"/>
    </location>
</feature>
<evidence type="ECO:0000256" key="3">
    <source>
        <dbReference type="ARBA" id="ARBA00022801"/>
    </source>
</evidence>
<dbReference type="InterPro" id="IPR050438">
    <property type="entry name" value="LMW_PTPase"/>
</dbReference>
<keyword evidence="8" id="KW-1185">Reference proteome</keyword>
<dbReference type="Proteomes" id="UP000290637">
    <property type="component" value="Chromosome"/>
</dbReference>
<evidence type="ECO:0000256" key="4">
    <source>
        <dbReference type="ARBA" id="ARBA00022912"/>
    </source>
</evidence>
<reference evidence="7 8" key="1">
    <citation type="submission" date="2019-02" db="EMBL/GenBank/DDBJ databases">
        <title>Draft Genome Sequences of Six Type Strains of the Genus Massilia.</title>
        <authorList>
            <person name="Miess H."/>
            <person name="Frediansyhah A."/>
            <person name="Gross H."/>
        </authorList>
    </citation>
    <scope>NUCLEOTIDE SEQUENCE [LARGE SCALE GENOMIC DNA]</scope>
    <source>
        <strain evidence="7 8">DSM 17473</strain>
    </source>
</reference>
<accession>A0A4P6KYE6</accession>
<dbReference type="RefSeq" id="WP_130186733.1">
    <property type="nucleotide sequence ID" value="NZ_CP035913.1"/>
</dbReference>
<dbReference type="PRINTS" id="PR00719">
    <property type="entry name" value="LMWPTPASE"/>
</dbReference>
<keyword evidence="4" id="KW-0904">Protein phosphatase</keyword>
<dbReference type="PANTHER" id="PTHR11717:SF7">
    <property type="entry name" value="LOW MOLECULAR WEIGHT PHOSPHOTYROSINE PROTEIN PHOSPHATASE"/>
    <property type="match status" value="1"/>
</dbReference>
<comment type="similarity">
    <text evidence="1">Belongs to the low molecular weight phosphotyrosine protein phosphatase family.</text>
</comment>